<keyword evidence="4" id="KW-0540">Nuclease</keyword>
<dbReference type="PANTHER" id="PTHR30195:SF15">
    <property type="entry name" value="TYPE I RESTRICTION ENZYME HINDI ENDONUCLEASE SUBUNIT"/>
    <property type="match status" value="1"/>
</dbReference>
<dbReference type="InterPro" id="IPR004473">
    <property type="entry name" value="Restrct_endonuc_typeI_HsdR"/>
</dbReference>
<sequence length="1135" mass="127530">MRHPERDEVERPLIDQLVAMGWTHLPYAGPGEGRQTYSDVILLDRFRDAVRAINLGPNGQPWLDEDRLTSIVNRAVRDPEPGVQGNIAFTELLTGAALTVEGLPDWDDGVRQPVKLVDWANPERNELLVVSQFRIDTFDGRRPYIVLDLVLFVNGLPFAVIECKDPGPTAVDEAIAQLQGYVADAPDLERFAQLLIATDRETAQYGTITSPPEYFAAWRLVEPGIEQTIRTEIGKPEGQSLHSQEILAGEMLRPATLLELIRDFTVGQVVSGRQVKIVARWQQFRAVRRMVRRLAERRRAISASAAPDPRGGVTWHTQGSGKSLTMSFLVRVLRQHDELRGFKVVVVTDRLDLEEQILKSLGTTGETPRRAKSVVDARRHLASDTPDLVLVTIQKSRDEDSDDDVDETGEKADAPSLNASTDIIVLVDEAHRSHSSFQHARLRANLPNAVLIGFTGTPILKGDKKTTRDIFGPFLDVYALKDAEKDRAVVPIRYESREIPGAVIDRAVLDAGFMASVPVDDADRERLVNQFARHREVLEAAELIRAKADDMLRYWVRNALPDRFSAQVVAVSRKAAVRYREALLEARQRLLADVDDLGPAVLHDPMAWEEADERTQTLLEAAEHRELLSRITAVAVISRGTTTEDADWEEWTSSDRHREYIARFKDGLGDVAELEPDLTWEAHTGALHHAHPIQRGGDEPWRRSVEDAEPDTEIAPATAKSSVAPIAFIVVKSMLLTGFDAPVEQILFVDRPIRKSAELLQAIARPNRPRKHKSFGLIVDYVGISADLVRALNEYDTDHLDEVIGDADSRSFMKPLDEAVVPELLLQHNAVTNFLAQHGIRAVSTPEEREELLSRLDDPELRAEFDDVTKSFLTALNAVLPRPEALKYQGIARNLGIVQYLARRRYRDARTHFSPYRYGAKIRQLIDAHIRAEGILQRIPPVEITAADFAEKVDALPDDRARALEMKHAMSEHISTRMASDPHTYRRLSERLDEILQQMEQDHDFGQTYLELVGLRAQTLAEEAATTELGLDRWTEKPIYSLLEEAAANRKPGLAHIDIFTAARGLALQISTEVLRPHFLYNGHVRDTARKRLINTLVVETCLAPSEAQHVADKLVDLATSNRERFLRLADRPRQ</sequence>
<dbReference type="NCBIfam" id="TIGR00348">
    <property type="entry name" value="hsdR"/>
    <property type="match status" value="1"/>
</dbReference>
<dbReference type="Gene3D" id="3.90.1570.50">
    <property type="match status" value="1"/>
</dbReference>
<comment type="subunit">
    <text evidence="3 11">The type I restriction/modification system is composed of three polypeptides R, M and S.</text>
</comment>
<dbReference type="SUPFAM" id="SSF52540">
    <property type="entry name" value="P-loop containing nucleoside triphosphate hydrolases"/>
    <property type="match status" value="1"/>
</dbReference>
<evidence type="ECO:0000256" key="4">
    <source>
        <dbReference type="ARBA" id="ARBA00022722"/>
    </source>
</evidence>
<dbReference type="PANTHER" id="PTHR30195">
    <property type="entry name" value="TYPE I SITE-SPECIFIC DEOXYRIBONUCLEASE PROTEIN SUBUNIT M AND R"/>
    <property type="match status" value="1"/>
</dbReference>
<dbReference type="InterPro" id="IPR027417">
    <property type="entry name" value="P-loop_NTPase"/>
</dbReference>
<dbReference type="PROSITE" id="PS51192">
    <property type="entry name" value="HELICASE_ATP_BIND_1"/>
    <property type="match status" value="1"/>
</dbReference>
<evidence type="ECO:0000256" key="9">
    <source>
        <dbReference type="ARBA" id="ARBA00022840"/>
    </source>
</evidence>
<dbReference type="EC" id="3.1.21.3" evidence="11"/>
<accession>A0A9Y2JZ36</accession>
<comment type="similarity">
    <text evidence="2 11">Belongs to the HsdR family.</text>
</comment>
<dbReference type="InterPro" id="IPR014001">
    <property type="entry name" value="Helicase_ATP-bd"/>
</dbReference>
<dbReference type="Proteomes" id="UP001239397">
    <property type="component" value="Chromosome"/>
</dbReference>
<reference evidence="14 15" key="1">
    <citation type="submission" date="2023-06" db="EMBL/GenBank/DDBJ databases">
        <authorList>
            <person name="Oyuntsetseg B."/>
            <person name="Kim S.B."/>
        </authorList>
    </citation>
    <scope>NUCLEOTIDE SEQUENCE [LARGE SCALE GENOMIC DNA]</scope>
    <source>
        <strain evidence="14 15">4-36</strain>
    </source>
</reference>
<keyword evidence="5 11" id="KW-0547">Nucleotide-binding</keyword>
<comment type="catalytic activity">
    <reaction evidence="1 11">
        <text>Endonucleolytic cleavage of DNA to give random double-stranded fragments with terminal 5'-phosphates, ATP is simultaneously hydrolyzed.</text>
        <dbReference type="EC" id="3.1.21.3"/>
    </reaction>
</comment>
<evidence type="ECO:0000256" key="8">
    <source>
        <dbReference type="ARBA" id="ARBA00022801"/>
    </source>
</evidence>
<keyword evidence="7" id="KW-0255">Endonuclease</keyword>
<feature type="domain" description="Helicase ATP-binding" evidence="13">
    <location>
        <begin position="303"/>
        <end position="476"/>
    </location>
</feature>
<dbReference type="AlphaFoldDB" id="A0A9Y2JZ36"/>
<evidence type="ECO:0000256" key="1">
    <source>
        <dbReference type="ARBA" id="ARBA00000851"/>
    </source>
</evidence>
<dbReference type="Gene3D" id="3.40.50.300">
    <property type="entry name" value="P-loop containing nucleotide triphosphate hydrolases"/>
    <property type="match status" value="2"/>
</dbReference>
<dbReference type="GO" id="GO:0003677">
    <property type="term" value="F:DNA binding"/>
    <property type="evidence" value="ECO:0007669"/>
    <property type="project" value="UniProtKB-KW"/>
</dbReference>
<organism evidence="14 15">
    <name type="scientific">Amycolatopsis mongoliensis</name>
    <dbReference type="NCBI Taxonomy" id="715475"/>
    <lineage>
        <taxon>Bacteria</taxon>
        <taxon>Bacillati</taxon>
        <taxon>Actinomycetota</taxon>
        <taxon>Actinomycetes</taxon>
        <taxon>Pseudonocardiales</taxon>
        <taxon>Pseudonocardiaceae</taxon>
        <taxon>Amycolatopsis</taxon>
    </lineage>
</organism>
<dbReference type="InterPro" id="IPR055180">
    <property type="entry name" value="HsdR_RecA-like_helicase_dom_2"/>
</dbReference>
<dbReference type="SMART" id="SM00487">
    <property type="entry name" value="DEXDc"/>
    <property type="match status" value="1"/>
</dbReference>
<comment type="function">
    <text evidence="11">Subunit R is required for both nuclease and ATPase activities, but not for modification.</text>
</comment>
<dbReference type="Pfam" id="PF22679">
    <property type="entry name" value="T1R_D3-like"/>
    <property type="match status" value="1"/>
</dbReference>
<evidence type="ECO:0000256" key="6">
    <source>
        <dbReference type="ARBA" id="ARBA00022747"/>
    </source>
</evidence>
<keyword evidence="8 11" id="KW-0378">Hydrolase</keyword>
<evidence type="ECO:0000256" key="5">
    <source>
        <dbReference type="ARBA" id="ARBA00022741"/>
    </source>
</evidence>
<dbReference type="Pfam" id="PF18766">
    <property type="entry name" value="SWI2_SNF2"/>
    <property type="match status" value="1"/>
</dbReference>
<dbReference type="KEGG" id="amog:QRX60_17815"/>
<dbReference type="GO" id="GO:0005524">
    <property type="term" value="F:ATP binding"/>
    <property type="evidence" value="ECO:0007669"/>
    <property type="project" value="UniProtKB-KW"/>
</dbReference>
<keyword evidence="9 11" id="KW-0067">ATP-binding</keyword>
<evidence type="ECO:0000313" key="14">
    <source>
        <dbReference type="EMBL" id="WIY05614.1"/>
    </source>
</evidence>
<dbReference type="InterPro" id="IPR040980">
    <property type="entry name" value="SWI2_SNF2"/>
</dbReference>
<dbReference type="Pfam" id="PF11867">
    <property type="entry name" value="T1RH-like_C"/>
    <property type="match status" value="1"/>
</dbReference>
<dbReference type="RefSeq" id="WP_286001898.1">
    <property type="nucleotide sequence ID" value="NZ_CP127295.1"/>
</dbReference>
<name>A0A9Y2JZ36_9PSEU</name>
<dbReference type="Pfam" id="PF04313">
    <property type="entry name" value="HSDR_N"/>
    <property type="match status" value="1"/>
</dbReference>
<evidence type="ECO:0000259" key="13">
    <source>
        <dbReference type="PROSITE" id="PS51192"/>
    </source>
</evidence>
<keyword evidence="10 11" id="KW-0238">DNA-binding</keyword>
<evidence type="ECO:0000256" key="3">
    <source>
        <dbReference type="ARBA" id="ARBA00011296"/>
    </source>
</evidence>
<dbReference type="GO" id="GO:0009035">
    <property type="term" value="F:type I site-specific deoxyribonuclease activity"/>
    <property type="evidence" value="ECO:0007669"/>
    <property type="project" value="UniProtKB-EC"/>
</dbReference>
<keyword evidence="15" id="KW-1185">Reference proteome</keyword>
<evidence type="ECO:0000256" key="10">
    <source>
        <dbReference type="ARBA" id="ARBA00023125"/>
    </source>
</evidence>
<evidence type="ECO:0000256" key="2">
    <source>
        <dbReference type="ARBA" id="ARBA00008598"/>
    </source>
</evidence>
<protein>
    <recommendedName>
        <fullName evidence="11">Type I restriction enzyme endonuclease subunit</fullName>
        <shortName evidence="11">R protein</shortName>
        <ecNumber evidence="11">3.1.21.3</ecNumber>
    </recommendedName>
</protein>
<evidence type="ECO:0000256" key="12">
    <source>
        <dbReference type="SAM" id="MobiDB-lite"/>
    </source>
</evidence>
<evidence type="ECO:0000256" key="7">
    <source>
        <dbReference type="ARBA" id="ARBA00022759"/>
    </source>
</evidence>
<proteinExistence type="inferred from homology"/>
<gene>
    <name evidence="14" type="ORF">QRX60_17815</name>
</gene>
<dbReference type="EMBL" id="CP127295">
    <property type="protein sequence ID" value="WIY05614.1"/>
    <property type="molecule type" value="Genomic_DNA"/>
</dbReference>
<evidence type="ECO:0000256" key="11">
    <source>
        <dbReference type="RuleBase" id="RU364115"/>
    </source>
</evidence>
<dbReference type="InterPro" id="IPR007409">
    <property type="entry name" value="Restrct_endonuc_type1_HsdR_N"/>
</dbReference>
<feature type="region of interest" description="Disordered" evidence="12">
    <location>
        <begin position="393"/>
        <end position="414"/>
    </location>
</feature>
<dbReference type="REBASE" id="726751">
    <property type="entry name" value="Asp436ORF17810P"/>
</dbReference>
<dbReference type="InterPro" id="IPR021810">
    <property type="entry name" value="T1RH-like_C"/>
</dbReference>
<dbReference type="InterPro" id="IPR051268">
    <property type="entry name" value="Type-I_R_enzyme_R_subunit"/>
</dbReference>
<dbReference type="CDD" id="cd22332">
    <property type="entry name" value="HsdR_N"/>
    <property type="match status" value="1"/>
</dbReference>
<keyword evidence="6 11" id="KW-0680">Restriction system</keyword>
<evidence type="ECO:0000313" key="15">
    <source>
        <dbReference type="Proteomes" id="UP001239397"/>
    </source>
</evidence>
<dbReference type="GO" id="GO:0009307">
    <property type="term" value="P:DNA restriction-modification system"/>
    <property type="evidence" value="ECO:0007669"/>
    <property type="project" value="UniProtKB-KW"/>
</dbReference>